<name>A0A1G1ZIL3_9BACT</name>
<evidence type="ECO:0000256" key="2">
    <source>
        <dbReference type="ARBA" id="ARBA00007894"/>
    </source>
</evidence>
<dbReference type="PANTHER" id="PTHR43311:SF2">
    <property type="entry name" value="GLUTAMATE--TRNA LIGASE, MITOCHONDRIAL-RELATED"/>
    <property type="match status" value="1"/>
</dbReference>
<reference evidence="13 14" key="1">
    <citation type="journal article" date="2016" name="Nat. Commun.">
        <title>Thousands of microbial genomes shed light on interconnected biogeochemical processes in an aquifer system.</title>
        <authorList>
            <person name="Anantharaman K."/>
            <person name="Brown C.T."/>
            <person name="Hug L.A."/>
            <person name="Sharon I."/>
            <person name="Castelle C.J."/>
            <person name="Probst A.J."/>
            <person name="Thomas B.C."/>
            <person name="Singh A."/>
            <person name="Wilkins M.J."/>
            <person name="Karaoz U."/>
            <person name="Brodie E.L."/>
            <person name="Williams K.H."/>
            <person name="Hubbard S.S."/>
            <person name="Banfield J.F."/>
        </authorList>
    </citation>
    <scope>NUCLEOTIDE SEQUENCE [LARGE SCALE GENOMIC DNA]</scope>
</reference>
<dbReference type="InterPro" id="IPR045462">
    <property type="entry name" value="aa-tRNA-synth_I_cd-bd"/>
</dbReference>
<dbReference type="InterPro" id="IPR008925">
    <property type="entry name" value="aa_tRNA-synth_I_cd-bd_sf"/>
</dbReference>
<dbReference type="InterPro" id="IPR049940">
    <property type="entry name" value="GluQ/Sye"/>
</dbReference>
<accession>A0A1G1ZIL3</accession>
<keyword evidence="8 10" id="KW-0648">Protein biosynthesis</keyword>
<evidence type="ECO:0000259" key="12">
    <source>
        <dbReference type="Pfam" id="PF19269"/>
    </source>
</evidence>
<dbReference type="InterPro" id="IPR020058">
    <property type="entry name" value="Glu/Gln-tRNA-synth_Ib_cat-dom"/>
</dbReference>
<keyword evidence="5 10" id="KW-0436">Ligase</keyword>
<dbReference type="HAMAP" id="MF_00022">
    <property type="entry name" value="Glu_tRNA_synth_type1"/>
    <property type="match status" value="1"/>
</dbReference>
<dbReference type="EMBL" id="MHJG01000003">
    <property type="protein sequence ID" value="OGY64412.1"/>
    <property type="molecule type" value="Genomic_DNA"/>
</dbReference>
<evidence type="ECO:0000313" key="13">
    <source>
        <dbReference type="EMBL" id="OGY64412.1"/>
    </source>
</evidence>
<dbReference type="InterPro" id="IPR020751">
    <property type="entry name" value="aa-tRNA-synth_I_codon-bd_sub2"/>
</dbReference>
<comment type="subunit">
    <text evidence="3 10">Monomer.</text>
</comment>
<gene>
    <name evidence="10" type="primary">gltX</name>
    <name evidence="13" type="ORF">A3B92_02685</name>
</gene>
<keyword evidence="7 10" id="KW-0067">ATP-binding</keyword>
<dbReference type="Pfam" id="PF19269">
    <property type="entry name" value="Anticodon_2"/>
    <property type="match status" value="1"/>
</dbReference>
<evidence type="ECO:0000256" key="10">
    <source>
        <dbReference type="HAMAP-Rule" id="MF_00022"/>
    </source>
</evidence>
<dbReference type="CDD" id="cd00808">
    <property type="entry name" value="GluRS_core"/>
    <property type="match status" value="1"/>
</dbReference>
<keyword evidence="6 10" id="KW-0547">Nucleotide-binding</keyword>
<comment type="caution">
    <text evidence="10">Lacks conserved residue(s) required for the propagation of feature annotation.</text>
</comment>
<dbReference type="GO" id="GO:0004818">
    <property type="term" value="F:glutamate-tRNA ligase activity"/>
    <property type="evidence" value="ECO:0007669"/>
    <property type="project" value="UniProtKB-UniRule"/>
</dbReference>
<dbReference type="Proteomes" id="UP000177960">
    <property type="component" value="Unassembled WGS sequence"/>
</dbReference>
<proteinExistence type="inferred from homology"/>
<comment type="similarity">
    <text evidence="2 10">Belongs to the class-I aminoacyl-tRNA synthetase family. Glutamate--tRNA ligase type 1 subfamily.</text>
</comment>
<evidence type="ECO:0000256" key="8">
    <source>
        <dbReference type="ARBA" id="ARBA00022917"/>
    </source>
</evidence>
<dbReference type="FunFam" id="3.40.50.620:FF:000007">
    <property type="entry name" value="Glutamate--tRNA ligase"/>
    <property type="match status" value="1"/>
</dbReference>
<dbReference type="InterPro" id="IPR004527">
    <property type="entry name" value="Glu-tRNA-ligase_bac/mito"/>
</dbReference>
<evidence type="ECO:0000256" key="4">
    <source>
        <dbReference type="ARBA" id="ARBA00022490"/>
    </source>
</evidence>
<comment type="caution">
    <text evidence="13">The sequence shown here is derived from an EMBL/GenBank/DDBJ whole genome shotgun (WGS) entry which is preliminary data.</text>
</comment>
<dbReference type="PRINTS" id="PR00987">
    <property type="entry name" value="TRNASYNTHGLU"/>
</dbReference>
<protein>
    <recommendedName>
        <fullName evidence="10">Glutamate--tRNA ligase</fullName>
        <ecNumber evidence="10">6.1.1.17</ecNumber>
    </recommendedName>
    <alternativeName>
        <fullName evidence="10">Glutamyl-tRNA synthetase</fullName>
        <shortName evidence="10">GluRS</shortName>
    </alternativeName>
</protein>
<dbReference type="PROSITE" id="PS00178">
    <property type="entry name" value="AA_TRNA_LIGASE_I"/>
    <property type="match status" value="1"/>
</dbReference>
<feature type="domain" description="Aminoacyl-tRNA synthetase class I anticodon-binding" evidence="12">
    <location>
        <begin position="345"/>
        <end position="482"/>
    </location>
</feature>
<comment type="catalytic activity">
    <reaction evidence="10">
        <text>tRNA(Glu) + L-glutamate + ATP = L-glutamyl-tRNA(Glu) + AMP + diphosphate</text>
        <dbReference type="Rhea" id="RHEA:23540"/>
        <dbReference type="Rhea" id="RHEA-COMP:9663"/>
        <dbReference type="Rhea" id="RHEA-COMP:9680"/>
        <dbReference type="ChEBI" id="CHEBI:29985"/>
        <dbReference type="ChEBI" id="CHEBI:30616"/>
        <dbReference type="ChEBI" id="CHEBI:33019"/>
        <dbReference type="ChEBI" id="CHEBI:78442"/>
        <dbReference type="ChEBI" id="CHEBI:78520"/>
        <dbReference type="ChEBI" id="CHEBI:456215"/>
        <dbReference type="EC" id="6.1.1.17"/>
    </reaction>
</comment>
<dbReference type="GO" id="GO:0008270">
    <property type="term" value="F:zinc ion binding"/>
    <property type="evidence" value="ECO:0007669"/>
    <property type="project" value="InterPro"/>
</dbReference>
<evidence type="ECO:0000256" key="6">
    <source>
        <dbReference type="ARBA" id="ARBA00022741"/>
    </source>
</evidence>
<feature type="domain" description="Glutamyl/glutaminyl-tRNA synthetase class Ib catalytic" evidence="11">
    <location>
        <begin position="15"/>
        <end position="327"/>
    </location>
</feature>
<dbReference type="Pfam" id="PF00749">
    <property type="entry name" value="tRNA-synt_1c"/>
    <property type="match status" value="1"/>
</dbReference>
<feature type="short sequence motif" description="'HIGH' region" evidence="10">
    <location>
        <begin position="21"/>
        <end position="31"/>
    </location>
</feature>
<evidence type="ECO:0000256" key="7">
    <source>
        <dbReference type="ARBA" id="ARBA00022840"/>
    </source>
</evidence>
<keyword evidence="9 10" id="KW-0030">Aminoacyl-tRNA synthetase</keyword>
<dbReference type="Gene3D" id="3.40.50.620">
    <property type="entry name" value="HUPs"/>
    <property type="match status" value="1"/>
</dbReference>
<organism evidence="13 14">
    <name type="scientific">Candidatus Harrisonbacteria bacterium RIFCSPHIGHO2_02_FULL_42_16</name>
    <dbReference type="NCBI Taxonomy" id="1798404"/>
    <lineage>
        <taxon>Bacteria</taxon>
        <taxon>Candidatus Harrisoniibacteriota</taxon>
    </lineage>
</organism>
<dbReference type="SUPFAM" id="SSF48163">
    <property type="entry name" value="An anticodon-binding domain of class I aminoacyl-tRNA synthetases"/>
    <property type="match status" value="1"/>
</dbReference>
<dbReference type="InterPro" id="IPR000924">
    <property type="entry name" value="Glu/Gln-tRNA-synth"/>
</dbReference>
<dbReference type="GO" id="GO:0000049">
    <property type="term" value="F:tRNA binding"/>
    <property type="evidence" value="ECO:0007669"/>
    <property type="project" value="InterPro"/>
</dbReference>
<dbReference type="EC" id="6.1.1.17" evidence="10"/>
<dbReference type="PANTHER" id="PTHR43311">
    <property type="entry name" value="GLUTAMATE--TRNA LIGASE"/>
    <property type="match status" value="1"/>
</dbReference>
<evidence type="ECO:0000256" key="5">
    <source>
        <dbReference type="ARBA" id="ARBA00022598"/>
    </source>
</evidence>
<evidence type="ECO:0000256" key="1">
    <source>
        <dbReference type="ARBA" id="ARBA00004496"/>
    </source>
</evidence>
<dbReference type="GO" id="GO:0005829">
    <property type="term" value="C:cytosol"/>
    <property type="evidence" value="ECO:0007669"/>
    <property type="project" value="TreeGrafter"/>
</dbReference>
<dbReference type="STRING" id="1798404.A3B92_02685"/>
<evidence type="ECO:0000256" key="3">
    <source>
        <dbReference type="ARBA" id="ARBA00011245"/>
    </source>
</evidence>
<comment type="function">
    <text evidence="10">Catalyzes the attachment of glutamate to tRNA(Glu) in a two-step reaction: glutamate is first activated by ATP to form Glu-AMP and then transferred to the acceptor end of tRNA(Glu).</text>
</comment>
<sequence>MFKFLKRLFKGENGVRVRIAPSPTGYLHIGTARTALFNYIFAKKYGGKFILRIEDTDLERSDKKYEKDIIENLKWLGLDWDEGPYRQSERLNIYEKYLNKLLKEKKAYWCPHTKEELEEERNGQIANKTVLIHKCDARDKDLSRGELIRFKIPKAKPVISGNETIYPADSIIFNDIIRSQVHFFTDPIGDFALAKNISTPLYNFAVVIDDYEMKISHVIRGEDHIANTPKQILIQRALNFSTPQYAHLPLILDPDRSKMSKRHSATSIEEYQKQGYLPETLVNFMALLGWHPSDNKEKMSLPEIIQCFDIKRIQKGGAIFDVQKLDWLNSQYIKKYDNEALLKLIKQLPDFEIAANDSQLLKIINYGKERAATLKNFQAIADSYTRLNDYKSEMLLWKNTGAKNTKENLRKTKEILFVILEREFNKSGSEKYLMPLADSQGRGEVLWPLRVALTGRDKSPGPFEIIDVLGKEESLKRINMAIEKLSNLII</sequence>
<comment type="subcellular location">
    <subcellularLocation>
        <location evidence="1 10">Cytoplasm</location>
    </subcellularLocation>
</comment>
<keyword evidence="4 10" id="KW-0963">Cytoplasm</keyword>
<dbReference type="Gene3D" id="1.10.10.350">
    <property type="match status" value="1"/>
</dbReference>
<dbReference type="InterPro" id="IPR033910">
    <property type="entry name" value="GluRS_core"/>
</dbReference>
<dbReference type="GO" id="GO:0006424">
    <property type="term" value="P:glutamyl-tRNA aminoacylation"/>
    <property type="evidence" value="ECO:0007669"/>
    <property type="project" value="UniProtKB-UniRule"/>
</dbReference>
<evidence type="ECO:0000256" key="9">
    <source>
        <dbReference type="ARBA" id="ARBA00023146"/>
    </source>
</evidence>
<dbReference type="NCBIfam" id="TIGR00464">
    <property type="entry name" value="gltX_bact"/>
    <property type="match status" value="1"/>
</dbReference>
<dbReference type="GO" id="GO:0005524">
    <property type="term" value="F:ATP binding"/>
    <property type="evidence" value="ECO:0007669"/>
    <property type="project" value="UniProtKB-UniRule"/>
</dbReference>
<evidence type="ECO:0000313" key="14">
    <source>
        <dbReference type="Proteomes" id="UP000177960"/>
    </source>
</evidence>
<dbReference type="SUPFAM" id="SSF52374">
    <property type="entry name" value="Nucleotidylyl transferase"/>
    <property type="match status" value="1"/>
</dbReference>
<dbReference type="InterPro" id="IPR001412">
    <property type="entry name" value="aa-tRNA-synth_I_CS"/>
</dbReference>
<dbReference type="InterPro" id="IPR014729">
    <property type="entry name" value="Rossmann-like_a/b/a_fold"/>
</dbReference>
<dbReference type="AlphaFoldDB" id="A0A1G1ZIL3"/>
<feature type="binding site" evidence="10">
    <location>
        <position position="261"/>
    </location>
    <ligand>
        <name>ATP</name>
        <dbReference type="ChEBI" id="CHEBI:30616"/>
    </ligand>
</feature>
<evidence type="ECO:0000259" key="11">
    <source>
        <dbReference type="Pfam" id="PF00749"/>
    </source>
</evidence>
<feature type="short sequence motif" description="'KMSKS' region" evidence="10">
    <location>
        <begin position="258"/>
        <end position="262"/>
    </location>
</feature>